<feature type="transmembrane region" description="Helical" evidence="10">
    <location>
        <begin position="85"/>
        <end position="104"/>
    </location>
</feature>
<keyword evidence="4 10" id="KW-0813">Transport</keyword>
<dbReference type="Gene3D" id="1.10.3720.10">
    <property type="entry name" value="MetI-like"/>
    <property type="match status" value="1"/>
</dbReference>
<dbReference type="SUPFAM" id="SSF161098">
    <property type="entry name" value="MetI-like"/>
    <property type="match status" value="1"/>
</dbReference>
<dbReference type="PANTHER" id="PTHR30614:SF20">
    <property type="entry name" value="GLUTAMINE TRANSPORT SYSTEM PERMEASE PROTEIN GLNP"/>
    <property type="match status" value="1"/>
</dbReference>
<keyword evidence="5" id="KW-1003">Cell membrane</keyword>
<evidence type="ECO:0000256" key="9">
    <source>
        <dbReference type="ARBA" id="ARBA00023136"/>
    </source>
</evidence>
<organism evidence="12 13">
    <name type="scientific">Bordetella ansorpii</name>
    <dbReference type="NCBI Taxonomy" id="288768"/>
    <lineage>
        <taxon>Bacteria</taxon>
        <taxon>Pseudomonadati</taxon>
        <taxon>Pseudomonadota</taxon>
        <taxon>Betaproteobacteria</taxon>
        <taxon>Burkholderiales</taxon>
        <taxon>Alcaligenaceae</taxon>
        <taxon>Bordetella</taxon>
    </lineage>
</organism>
<proteinExistence type="inferred from homology"/>
<keyword evidence="7" id="KW-0029">Amino-acid transport</keyword>
<feature type="transmembrane region" description="Helical" evidence="10">
    <location>
        <begin position="163"/>
        <end position="184"/>
    </location>
</feature>
<dbReference type="AlphaFoldDB" id="A0A157R843"/>
<feature type="transmembrane region" description="Helical" evidence="10">
    <location>
        <begin position="58"/>
        <end position="79"/>
    </location>
</feature>
<protein>
    <submittedName>
        <fullName evidence="12">Glutamine transport system permease</fullName>
    </submittedName>
</protein>
<comment type="subcellular location">
    <subcellularLocation>
        <location evidence="2">Cell inner membrane</location>
        <topology evidence="2">Multi-pass membrane protein</topology>
    </subcellularLocation>
    <subcellularLocation>
        <location evidence="10">Cell membrane</location>
        <topology evidence="10">Multi-pass membrane protein</topology>
    </subcellularLocation>
</comment>
<dbReference type="NCBIfam" id="TIGR01726">
    <property type="entry name" value="HEQRo_perm_3TM"/>
    <property type="match status" value="1"/>
</dbReference>
<dbReference type="PANTHER" id="PTHR30614">
    <property type="entry name" value="MEMBRANE COMPONENT OF AMINO ACID ABC TRANSPORTER"/>
    <property type="match status" value="1"/>
</dbReference>
<evidence type="ECO:0000259" key="11">
    <source>
        <dbReference type="PROSITE" id="PS50928"/>
    </source>
</evidence>
<feature type="transmembrane region" description="Helical" evidence="10">
    <location>
        <begin position="261"/>
        <end position="283"/>
    </location>
</feature>
<dbReference type="InterPro" id="IPR010065">
    <property type="entry name" value="AA_ABC_transptr_permease_3TM"/>
</dbReference>
<feature type="domain" description="ABC transmembrane type-1" evidence="11">
    <location>
        <begin position="78"/>
        <end position="280"/>
    </location>
</feature>
<dbReference type="EMBL" id="FKBS01000029">
    <property type="protein sequence ID" value="SAI54160.1"/>
    <property type="molecule type" value="Genomic_DNA"/>
</dbReference>
<gene>
    <name evidence="12" type="primary">glnP_3</name>
    <name evidence="12" type="ORF">SAMEA1982600_04424</name>
</gene>
<comment type="similarity">
    <text evidence="3">Belongs to the binding-protein-dependent transport system permease family. HisMQ subfamily.</text>
</comment>
<evidence type="ECO:0000256" key="7">
    <source>
        <dbReference type="ARBA" id="ARBA00022970"/>
    </source>
</evidence>
<evidence type="ECO:0000256" key="6">
    <source>
        <dbReference type="ARBA" id="ARBA00022692"/>
    </source>
</evidence>
<dbReference type="CDD" id="cd06261">
    <property type="entry name" value="TM_PBP2"/>
    <property type="match status" value="1"/>
</dbReference>
<keyword evidence="6 10" id="KW-0812">Transmembrane</keyword>
<evidence type="ECO:0000256" key="3">
    <source>
        <dbReference type="ARBA" id="ARBA00010072"/>
    </source>
</evidence>
<feature type="transmembrane region" description="Helical" evidence="10">
    <location>
        <begin position="25"/>
        <end position="46"/>
    </location>
</feature>
<dbReference type="GO" id="GO:0022857">
    <property type="term" value="F:transmembrane transporter activity"/>
    <property type="evidence" value="ECO:0007669"/>
    <property type="project" value="InterPro"/>
</dbReference>
<comment type="function">
    <text evidence="1">Part of the binding-protein-dependent transport system for glutamine; probably responsible for the translocation of the substrate across the membrane.</text>
</comment>
<dbReference type="Proteomes" id="UP000077037">
    <property type="component" value="Unassembled WGS sequence"/>
</dbReference>
<evidence type="ECO:0000313" key="13">
    <source>
        <dbReference type="Proteomes" id="UP000077037"/>
    </source>
</evidence>
<keyword evidence="9 10" id="KW-0472">Membrane</keyword>
<dbReference type="Pfam" id="PF00528">
    <property type="entry name" value="BPD_transp_1"/>
    <property type="match status" value="1"/>
</dbReference>
<evidence type="ECO:0000256" key="4">
    <source>
        <dbReference type="ARBA" id="ARBA00022448"/>
    </source>
</evidence>
<evidence type="ECO:0000256" key="1">
    <source>
        <dbReference type="ARBA" id="ARBA00003159"/>
    </source>
</evidence>
<dbReference type="GO" id="GO:0006865">
    <property type="term" value="P:amino acid transport"/>
    <property type="evidence" value="ECO:0007669"/>
    <property type="project" value="UniProtKB-KW"/>
</dbReference>
<evidence type="ECO:0000256" key="8">
    <source>
        <dbReference type="ARBA" id="ARBA00022989"/>
    </source>
</evidence>
<evidence type="ECO:0000256" key="2">
    <source>
        <dbReference type="ARBA" id="ARBA00004429"/>
    </source>
</evidence>
<dbReference type="InterPro" id="IPR043429">
    <property type="entry name" value="ArtM/GltK/GlnP/TcyL/YhdX-like"/>
</dbReference>
<evidence type="ECO:0000313" key="12">
    <source>
        <dbReference type="EMBL" id="SAI54160.1"/>
    </source>
</evidence>
<keyword evidence="8 10" id="KW-1133">Transmembrane helix</keyword>
<evidence type="ECO:0000256" key="5">
    <source>
        <dbReference type="ARBA" id="ARBA00022475"/>
    </source>
</evidence>
<accession>A0A157R843</accession>
<reference evidence="12 13" key="1">
    <citation type="submission" date="2016-03" db="EMBL/GenBank/DDBJ databases">
        <authorList>
            <consortium name="Pathogen Informatics"/>
        </authorList>
    </citation>
    <scope>NUCLEOTIDE SEQUENCE [LARGE SCALE GENOMIC DNA]</scope>
    <source>
        <strain evidence="12 13">NCTC13364</strain>
    </source>
</reference>
<dbReference type="PROSITE" id="PS50928">
    <property type="entry name" value="ABC_TM1"/>
    <property type="match status" value="1"/>
</dbReference>
<name>A0A157R843_9BORD</name>
<dbReference type="GO" id="GO:0043190">
    <property type="term" value="C:ATP-binding cassette (ABC) transporter complex"/>
    <property type="evidence" value="ECO:0007669"/>
    <property type="project" value="InterPro"/>
</dbReference>
<sequence>MDFDWSVIWDALPNLLDGTLMTVKITLAGLIGGFLLGVLAGVAKTYGRAAVPDSMQGLGLRVTALPWVLIAAVLVYFIVLTRYVLLAQLVYWIVMLAVMAVMLAPALRKGGLAALGAQLGMLAADVASIYVAVVRGTPIVVQVMFIYFALPIVSDIRVEAVPAAIATLIINSGAYIAEIVRGALQSVHKGLREAGQAMGLPFRKILLHIVGPVAFRRMIPPLGNQCIISLKDSSLFIVIGVAELTRQGQEIMASNFRALEIWSAVAIVYLALTGLIALSLRLLEKRMRIL</sequence>
<evidence type="ECO:0000256" key="10">
    <source>
        <dbReference type="RuleBase" id="RU363032"/>
    </source>
</evidence>
<dbReference type="InterPro" id="IPR000515">
    <property type="entry name" value="MetI-like"/>
</dbReference>
<dbReference type="InterPro" id="IPR035906">
    <property type="entry name" value="MetI-like_sf"/>
</dbReference>